<keyword evidence="12 16" id="KW-1133">Transmembrane helix</keyword>
<dbReference type="PANTHER" id="PTHR32309">
    <property type="entry name" value="TYROSINE-PROTEIN KINASE"/>
    <property type="match status" value="1"/>
</dbReference>
<dbReference type="Pfam" id="PF13614">
    <property type="entry name" value="AAA_31"/>
    <property type="match status" value="1"/>
</dbReference>
<keyword evidence="13 16" id="KW-0472">Membrane</keyword>
<dbReference type="PANTHER" id="PTHR32309:SF13">
    <property type="entry name" value="FERRIC ENTEROBACTIN TRANSPORT PROTEIN FEPE"/>
    <property type="match status" value="1"/>
</dbReference>
<dbReference type="GO" id="GO:0042802">
    <property type="term" value="F:identical protein binding"/>
    <property type="evidence" value="ECO:0007669"/>
    <property type="project" value="UniProtKB-ARBA"/>
</dbReference>
<dbReference type="EC" id="2.7.10.2" evidence="4"/>
<evidence type="ECO:0000256" key="5">
    <source>
        <dbReference type="ARBA" id="ARBA00022475"/>
    </source>
</evidence>
<dbReference type="InterPro" id="IPR025669">
    <property type="entry name" value="AAA_dom"/>
</dbReference>
<evidence type="ECO:0000256" key="3">
    <source>
        <dbReference type="ARBA" id="ARBA00008883"/>
    </source>
</evidence>
<feature type="transmembrane region" description="Helical" evidence="16">
    <location>
        <begin position="28"/>
        <end position="46"/>
    </location>
</feature>
<keyword evidence="6" id="KW-0997">Cell inner membrane</keyword>
<keyword evidence="11" id="KW-0067">ATP-binding</keyword>
<comment type="caution">
    <text evidence="20">The sequence shown here is derived from an EMBL/GenBank/DDBJ whole genome shotgun (WGS) entry which is preliminary data.</text>
</comment>
<evidence type="ECO:0000256" key="15">
    <source>
        <dbReference type="ARBA" id="ARBA00051245"/>
    </source>
</evidence>
<evidence type="ECO:0000256" key="6">
    <source>
        <dbReference type="ARBA" id="ARBA00022519"/>
    </source>
</evidence>
<feature type="domain" description="Polysaccharide chain length determinant N-terminal" evidence="17">
    <location>
        <begin position="15"/>
        <end position="110"/>
    </location>
</feature>
<gene>
    <name evidence="20" type="ORF">E0F76_04300</name>
</gene>
<dbReference type="InterPro" id="IPR005702">
    <property type="entry name" value="Wzc-like_C"/>
</dbReference>
<comment type="subcellular location">
    <subcellularLocation>
        <location evidence="1">Cell inner membrane</location>
        <topology evidence="1">Multi-pass membrane protein</topology>
    </subcellularLocation>
</comment>
<dbReference type="Pfam" id="PF02706">
    <property type="entry name" value="Wzz"/>
    <property type="match status" value="1"/>
</dbReference>
<evidence type="ECO:0000256" key="9">
    <source>
        <dbReference type="ARBA" id="ARBA00022741"/>
    </source>
</evidence>
<dbReference type="RefSeq" id="WP_132001870.1">
    <property type="nucleotide sequence ID" value="NZ_SMFK01000002.1"/>
</dbReference>
<dbReference type="EMBL" id="SMFK01000002">
    <property type="protein sequence ID" value="TDD98369.1"/>
    <property type="molecule type" value="Genomic_DNA"/>
</dbReference>
<dbReference type="InterPro" id="IPR003856">
    <property type="entry name" value="LPS_length_determ_N"/>
</dbReference>
<dbReference type="GO" id="GO:0005886">
    <property type="term" value="C:plasma membrane"/>
    <property type="evidence" value="ECO:0007669"/>
    <property type="project" value="UniProtKB-SubCell"/>
</dbReference>
<proteinExistence type="inferred from homology"/>
<keyword evidence="9" id="KW-0547">Nucleotide-binding</keyword>
<dbReference type="CDD" id="cd05387">
    <property type="entry name" value="BY-kinase"/>
    <property type="match status" value="1"/>
</dbReference>
<keyword evidence="10 20" id="KW-0418">Kinase</keyword>
<keyword evidence="14" id="KW-0829">Tyrosine-protein kinase</keyword>
<evidence type="ECO:0000256" key="2">
    <source>
        <dbReference type="ARBA" id="ARBA00007316"/>
    </source>
</evidence>
<evidence type="ECO:0000313" key="21">
    <source>
        <dbReference type="Proteomes" id="UP000295479"/>
    </source>
</evidence>
<evidence type="ECO:0000256" key="14">
    <source>
        <dbReference type="ARBA" id="ARBA00023137"/>
    </source>
</evidence>
<feature type="transmembrane region" description="Helical" evidence="16">
    <location>
        <begin position="506"/>
        <end position="526"/>
    </location>
</feature>
<evidence type="ECO:0000256" key="4">
    <source>
        <dbReference type="ARBA" id="ARBA00011903"/>
    </source>
</evidence>
<sequence>MDNNNFSDEDQNEDFNLRDTLELYLNQWQWFVLTACICVFIAYTYLRYATPQYQASTTILVKDDRKGGMLSELSAFTDLGIGGSGVKSNLDNETEILKSRTLIEKTIKKLDLNVIIVEKGNVKKSELYLDKKIEVNFTNKKPSFYTDKMVFQLVELTPTTFELEFNFSEVSKPLSLKNKKVFHYGELIPTPNGDLIITKEKQLNNLSEETNRSYTIMVNPLNDVVGSYLSRIKINPVSKTSSVVEISITDPITKRAEDFLDNLVQIYNEEAATDKSFISESTSKFIANRLLLITQELDGVEKDVQHFKTTNKLTDIETEAQLFIKGADEYNKKRIETEIQLNMVSSMSDFIKKSAPSDLLPANMIAGKGEETSIIGSYNQLVLERNRILKSATVENPTVIKLDQQLASLKLNVRESLARMQTNLTIQKRDLKGQEGLLDSKIGDIPVQERQFRVIARQQKVKEELYLYLLQKREETAISLAATEPNARVIDSAQASKIPVSPKKSIIYLAALLLGLLIPFSILYVIDLLDTKIKSRFDITSKFDIPFLGDIPKSITPSEMIDATSRTGTAEALRIVKTNLDFMLSQVPEEEAKVVFFTSTVPGEGKTFLSVNLAATMALSGKKVLLVGMDLRNPKLGEYIEAPSAHGLTDYISSNKASINDYIFKSKIFENLSILPAGIIPPNPTELLMSKKIGELFNQFKKEYDYVVVDMAPVSMVSDTLMLSKFADATLYVIRANVLDKRMLHIPKTLYKERKLKNMAVVLNDTVLSKSYGYGYGYGYGIKEEEKPWFKKIFNQ</sequence>
<comment type="similarity">
    <text evidence="3">Belongs to the etk/wzc family.</text>
</comment>
<feature type="domain" description="AAA" evidence="18">
    <location>
        <begin position="594"/>
        <end position="717"/>
    </location>
</feature>
<evidence type="ECO:0000256" key="1">
    <source>
        <dbReference type="ARBA" id="ARBA00004429"/>
    </source>
</evidence>
<dbReference type="AlphaFoldDB" id="A0A4R5CH28"/>
<evidence type="ECO:0000256" key="13">
    <source>
        <dbReference type="ARBA" id="ARBA00023136"/>
    </source>
</evidence>
<dbReference type="Proteomes" id="UP000295479">
    <property type="component" value="Unassembled WGS sequence"/>
</dbReference>
<comment type="similarity">
    <text evidence="2">Belongs to the CpsD/CapB family.</text>
</comment>
<keyword evidence="8 16" id="KW-0812">Transmembrane</keyword>
<evidence type="ECO:0000256" key="11">
    <source>
        <dbReference type="ARBA" id="ARBA00022840"/>
    </source>
</evidence>
<dbReference type="NCBIfam" id="TIGR01007">
    <property type="entry name" value="eps_fam"/>
    <property type="match status" value="1"/>
</dbReference>
<evidence type="ECO:0000259" key="17">
    <source>
        <dbReference type="Pfam" id="PF02706"/>
    </source>
</evidence>
<feature type="domain" description="Tyrosine-protein kinase G-rich" evidence="19">
    <location>
        <begin position="456"/>
        <end position="523"/>
    </location>
</feature>
<organism evidence="20 21">
    <name type="scientific">Flavobacterium cellulosilyticum</name>
    <dbReference type="NCBI Taxonomy" id="2541731"/>
    <lineage>
        <taxon>Bacteria</taxon>
        <taxon>Pseudomonadati</taxon>
        <taxon>Bacteroidota</taxon>
        <taxon>Flavobacteriia</taxon>
        <taxon>Flavobacteriales</taxon>
        <taxon>Flavobacteriaceae</taxon>
        <taxon>Flavobacterium</taxon>
    </lineage>
</organism>
<dbReference type="Pfam" id="PF13807">
    <property type="entry name" value="GNVR"/>
    <property type="match status" value="1"/>
</dbReference>
<dbReference type="GO" id="GO:0004715">
    <property type="term" value="F:non-membrane spanning protein tyrosine kinase activity"/>
    <property type="evidence" value="ECO:0007669"/>
    <property type="project" value="UniProtKB-EC"/>
</dbReference>
<evidence type="ECO:0000259" key="18">
    <source>
        <dbReference type="Pfam" id="PF13614"/>
    </source>
</evidence>
<keyword evidence="5" id="KW-1003">Cell membrane</keyword>
<dbReference type="InterPro" id="IPR050445">
    <property type="entry name" value="Bact_polysacc_biosynth/exp"/>
</dbReference>
<evidence type="ECO:0000256" key="16">
    <source>
        <dbReference type="SAM" id="Phobius"/>
    </source>
</evidence>
<dbReference type="Gene3D" id="3.40.50.300">
    <property type="entry name" value="P-loop containing nucleotide triphosphate hydrolases"/>
    <property type="match status" value="1"/>
</dbReference>
<accession>A0A4R5CH28</accession>
<keyword evidence="7 20" id="KW-0808">Transferase</keyword>
<protein>
    <recommendedName>
        <fullName evidence="4">non-specific protein-tyrosine kinase</fullName>
        <ecNumber evidence="4">2.7.10.2</ecNumber>
    </recommendedName>
</protein>
<dbReference type="SUPFAM" id="SSF52540">
    <property type="entry name" value="P-loop containing nucleoside triphosphate hydrolases"/>
    <property type="match status" value="1"/>
</dbReference>
<dbReference type="InterPro" id="IPR032807">
    <property type="entry name" value="GNVR"/>
</dbReference>
<dbReference type="FunFam" id="3.40.50.300:FF:000527">
    <property type="entry name" value="Tyrosine-protein kinase etk"/>
    <property type="match status" value="1"/>
</dbReference>
<comment type="catalytic activity">
    <reaction evidence="15">
        <text>L-tyrosyl-[protein] + ATP = O-phospho-L-tyrosyl-[protein] + ADP + H(+)</text>
        <dbReference type="Rhea" id="RHEA:10596"/>
        <dbReference type="Rhea" id="RHEA-COMP:10136"/>
        <dbReference type="Rhea" id="RHEA-COMP:20101"/>
        <dbReference type="ChEBI" id="CHEBI:15378"/>
        <dbReference type="ChEBI" id="CHEBI:30616"/>
        <dbReference type="ChEBI" id="CHEBI:46858"/>
        <dbReference type="ChEBI" id="CHEBI:61978"/>
        <dbReference type="ChEBI" id="CHEBI:456216"/>
        <dbReference type="EC" id="2.7.10.2"/>
    </reaction>
</comment>
<evidence type="ECO:0000256" key="8">
    <source>
        <dbReference type="ARBA" id="ARBA00022692"/>
    </source>
</evidence>
<keyword evidence="21" id="KW-1185">Reference proteome</keyword>
<dbReference type="InterPro" id="IPR027417">
    <property type="entry name" value="P-loop_NTPase"/>
</dbReference>
<dbReference type="OrthoDB" id="9794577at2"/>
<dbReference type="GO" id="GO:0005524">
    <property type="term" value="F:ATP binding"/>
    <property type="evidence" value="ECO:0007669"/>
    <property type="project" value="UniProtKB-KW"/>
</dbReference>
<reference evidence="20 21" key="1">
    <citation type="submission" date="2019-03" db="EMBL/GenBank/DDBJ databases">
        <title>Flavobacterium AR-3-4 sp. nov. isolated from arctic soil.</title>
        <authorList>
            <person name="Chaudhary D.K."/>
        </authorList>
    </citation>
    <scope>NUCLEOTIDE SEQUENCE [LARGE SCALE GENOMIC DNA]</scope>
    <source>
        <strain evidence="20 21">AR-3-4</strain>
    </source>
</reference>
<evidence type="ECO:0000256" key="7">
    <source>
        <dbReference type="ARBA" id="ARBA00022679"/>
    </source>
</evidence>
<evidence type="ECO:0000256" key="10">
    <source>
        <dbReference type="ARBA" id="ARBA00022777"/>
    </source>
</evidence>
<name>A0A4R5CH28_9FLAO</name>
<evidence type="ECO:0000313" key="20">
    <source>
        <dbReference type="EMBL" id="TDD98369.1"/>
    </source>
</evidence>
<evidence type="ECO:0000259" key="19">
    <source>
        <dbReference type="Pfam" id="PF13807"/>
    </source>
</evidence>
<evidence type="ECO:0000256" key="12">
    <source>
        <dbReference type="ARBA" id="ARBA00022989"/>
    </source>
</evidence>